<dbReference type="GO" id="GO:0005737">
    <property type="term" value="C:cytoplasm"/>
    <property type="evidence" value="ECO:0007669"/>
    <property type="project" value="TreeGrafter"/>
</dbReference>
<accession>L0DPC3</accession>
<evidence type="ECO:0000256" key="1">
    <source>
        <dbReference type="ARBA" id="ARBA00005568"/>
    </source>
</evidence>
<evidence type="ECO:0000313" key="5">
    <source>
        <dbReference type="EMBL" id="AGA30665.1"/>
    </source>
</evidence>
<keyword evidence="3" id="KW-0456">Lyase</keyword>
<gene>
    <name evidence="5" type="ordered locus">Sinac_6590</name>
</gene>
<comment type="similarity">
    <text evidence="1">Belongs to the HpcH/HpaI aldolase family.</text>
</comment>
<evidence type="ECO:0000256" key="2">
    <source>
        <dbReference type="ARBA" id="ARBA00022723"/>
    </source>
</evidence>
<dbReference type="AlphaFoldDB" id="L0DPC3"/>
<reference evidence="5 6" key="1">
    <citation type="submission" date="2012-02" db="EMBL/GenBank/DDBJ databases">
        <title>Complete sequence of chromosome of Singulisphaera acidiphila DSM 18658.</title>
        <authorList>
            <consortium name="US DOE Joint Genome Institute (JGI-PGF)"/>
            <person name="Lucas S."/>
            <person name="Copeland A."/>
            <person name="Lapidus A."/>
            <person name="Glavina del Rio T."/>
            <person name="Dalin E."/>
            <person name="Tice H."/>
            <person name="Bruce D."/>
            <person name="Goodwin L."/>
            <person name="Pitluck S."/>
            <person name="Peters L."/>
            <person name="Ovchinnikova G."/>
            <person name="Chertkov O."/>
            <person name="Kyrpides N."/>
            <person name="Mavromatis K."/>
            <person name="Ivanova N."/>
            <person name="Brettin T."/>
            <person name="Detter J.C."/>
            <person name="Han C."/>
            <person name="Larimer F."/>
            <person name="Land M."/>
            <person name="Hauser L."/>
            <person name="Markowitz V."/>
            <person name="Cheng J.-F."/>
            <person name="Hugenholtz P."/>
            <person name="Woyke T."/>
            <person name="Wu D."/>
            <person name="Tindall B."/>
            <person name="Pomrenke H."/>
            <person name="Brambilla E."/>
            <person name="Klenk H.-P."/>
            <person name="Eisen J.A."/>
        </authorList>
    </citation>
    <scope>NUCLEOTIDE SEQUENCE [LARGE SCALE GENOMIC DNA]</scope>
    <source>
        <strain evidence="6">ATCC BAA-1392 / DSM 18658 / VKM B-2454 / MOB10</strain>
    </source>
</reference>
<dbReference type="InterPro" id="IPR015813">
    <property type="entry name" value="Pyrv/PenolPyrv_kinase-like_dom"/>
</dbReference>
<dbReference type="OrthoDB" id="86160at2"/>
<dbReference type="GO" id="GO:0016832">
    <property type="term" value="F:aldehyde-lyase activity"/>
    <property type="evidence" value="ECO:0007669"/>
    <property type="project" value="TreeGrafter"/>
</dbReference>
<dbReference type="SUPFAM" id="SSF51621">
    <property type="entry name" value="Phosphoenolpyruvate/pyruvate domain"/>
    <property type="match status" value="1"/>
</dbReference>
<evidence type="ECO:0000313" key="6">
    <source>
        <dbReference type="Proteomes" id="UP000010798"/>
    </source>
</evidence>
<dbReference type="STRING" id="886293.Sinac_6590"/>
<organism evidence="5 6">
    <name type="scientific">Singulisphaera acidiphila (strain ATCC BAA-1392 / DSM 18658 / VKM B-2454 / MOB10)</name>
    <dbReference type="NCBI Taxonomy" id="886293"/>
    <lineage>
        <taxon>Bacteria</taxon>
        <taxon>Pseudomonadati</taxon>
        <taxon>Planctomycetota</taxon>
        <taxon>Planctomycetia</taxon>
        <taxon>Isosphaerales</taxon>
        <taxon>Isosphaeraceae</taxon>
        <taxon>Singulisphaera</taxon>
    </lineage>
</organism>
<evidence type="ECO:0000259" key="4">
    <source>
        <dbReference type="Pfam" id="PF03328"/>
    </source>
</evidence>
<dbReference type="KEGG" id="saci:Sinac_6590"/>
<dbReference type="HOGENOM" id="CLU_059964_4_1_0"/>
<sequence length="259" mass="28225">MRRIKELLAQGQVVRMFGLGQLLSPKLIEILGEHGEFDALWLDVEHAGIGMKEIELATLAAKAYGLDHFVRLPATDYASIMRPLEAGAGGVMVSMVRSPEEAEQAVRWAKFWPRGERGMNGGNRDGRFGLTPIGEYAARANAETFVGIQIETASAIASVAEIAAVPDVDLLFVGPADISQVLGVPGEFEHPRCLETIEKIARACADAGKPWGIVPRGKEYAERMRGWGCRMFVLGFDIHAFHAGIRAAKERYGSFFPAS</sequence>
<proteinExistence type="inferred from homology"/>
<dbReference type="PANTHER" id="PTHR30502">
    <property type="entry name" value="2-KETO-3-DEOXY-L-RHAMNONATE ALDOLASE"/>
    <property type="match status" value="1"/>
</dbReference>
<dbReference type="Proteomes" id="UP000010798">
    <property type="component" value="Chromosome"/>
</dbReference>
<dbReference type="GO" id="GO:0046872">
    <property type="term" value="F:metal ion binding"/>
    <property type="evidence" value="ECO:0007669"/>
    <property type="project" value="UniProtKB-KW"/>
</dbReference>
<feature type="domain" description="HpcH/HpaI aldolase/citrate lyase" evidence="4">
    <location>
        <begin position="24"/>
        <end position="241"/>
    </location>
</feature>
<keyword evidence="6" id="KW-1185">Reference proteome</keyword>
<dbReference type="EMBL" id="CP003364">
    <property type="protein sequence ID" value="AGA30665.1"/>
    <property type="molecule type" value="Genomic_DNA"/>
</dbReference>
<dbReference type="eggNOG" id="COG3836">
    <property type="taxonomic scope" value="Bacteria"/>
</dbReference>
<dbReference type="Pfam" id="PF03328">
    <property type="entry name" value="HpcH_HpaI"/>
    <property type="match status" value="1"/>
</dbReference>
<name>L0DPC3_SINAD</name>
<dbReference type="InterPro" id="IPR050251">
    <property type="entry name" value="HpcH-HpaI_aldolase"/>
</dbReference>
<protein>
    <submittedName>
        <fullName evidence="5">2,4-dihydroxyhept-2-ene-1,7-dioic acid aldolase</fullName>
    </submittedName>
</protein>
<keyword evidence="2" id="KW-0479">Metal-binding</keyword>
<dbReference type="Gene3D" id="3.20.20.60">
    <property type="entry name" value="Phosphoenolpyruvate-binding domains"/>
    <property type="match status" value="1"/>
</dbReference>
<evidence type="ECO:0000256" key="3">
    <source>
        <dbReference type="ARBA" id="ARBA00023239"/>
    </source>
</evidence>
<dbReference type="InterPro" id="IPR040442">
    <property type="entry name" value="Pyrv_kinase-like_dom_sf"/>
</dbReference>
<dbReference type="RefSeq" id="WP_015249748.1">
    <property type="nucleotide sequence ID" value="NC_019892.1"/>
</dbReference>
<dbReference type="InterPro" id="IPR005000">
    <property type="entry name" value="Aldolase/citrate-lyase_domain"/>
</dbReference>
<dbReference type="PANTHER" id="PTHR30502:SF0">
    <property type="entry name" value="PHOSPHOENOLPYRUVATE CARBOXYLASE FAMILY PROTEIN"/>
    <property type="match status" value="1"/>
</dbReference>